<proteinExistence type="predicted"/>
<sequence length="102" mass="11293">MSVLHLHPAVPLFLPIADPYNDKNPLDYPIPTLGSLQNLEVSFPVCVGAKERKVEATELGTCIVNHLVKTDPEQLVPDNASFSIMAQIRFVFLIHLLDSNQS</sequence>
<protein>
    <submittedName>
        <fullName evidence="1">Uncharacterized protein</fullName>
    </submittedName>
</protein>
<comment type="caution">
    <text evidence="1">The sequence shown here is derived from an EMBL/GenBank/DDBJ whole genome shotgun (WGS) entry which is preliminary data.</text>
</comment>
<reference evidence="2" key="1">
    <citation type="journal article" date="2022" name="Mol. Ecol. Resour.">
        <title>The genomes of chicory, endive, great burdock and yacon provide insights into Asteraceae palaeo-polyploidization history and plant inulin production.</title>
        <authorList>
            <person name="Fan W."/>
            <person name="Wang S."/>
            <person name="Wang H."/>
            <person name="Wang A."/>
            <person name="Jiang F."/>
            <person name="Liu H."/>
            <person name="Zhao H."/>
            <person name="Xu D."/>
            <person name="Zhang Y."/>
        </authorList>
    </citation>
    <scope>NUCLEOTIDE SEQUENCE [LARGE SCALE GENOMIC DNA]</scope>
    <source>
        <strain evidence="2">cv. Punajuju</strain>
    </source>
</reference>
<evidence type="ECO:0000313" key="1">
    <source>
        <dbReference type="EMBL" id="KAI3791029.1"/>
    </source>
</evidence>
<dbReference type="EMBL" id="CM042009">
    <property type="protein sequence ID" value="KAI3791029.1"/>
    <property type="molecule type" value="Genomic_DNA"/>
</dbReference>
<dbReference type="Proteomes" id="UP001055811">
    <property type="component" value="Linkage Group LG01"/>
</dbReference>
<accession>A0ACB9H5Q4</accession>
<organism evidence="1 2">
    <name type="scientific">Cichorium intybus</name>
    <name type="common">Chicory</name>
    <dbReference type="NCBI Taxonomy" id="13427"/>
    <lineage>
        <taxon>Eukaryota</taxon>
        <taxon>Viridiplantae</taxon>
        <taxon>Streptophyta</taxon>
        <taxon>Embryophyta</taxon>
        <taxon>Tracheophyta</taxon>
        <taxon>Spermatophyta</taxon>
        <taxon>Magnoliopsida</taxon>
        <taxon>eudicotyledons</taxon>
        <taxon>Gunneridae</taxon>
        <taxon>Pentapetalae</taxon>
        <taxon>asterids</taxon>
        <taxon>campanulids</taxon>
        <taxon>Asterales</taxon>
        <taxon>Asteraceae</taxon>
        <taxon>Cichorioideae</taxon>
        <taxon>Cichorieae</taxon>
        <taxon>Cichoriinae</taxon>
        <taxon>Cichorium</taxon>
    </lineage>
</organism>
<keyword evidence="2" id="KW-1185">Reference proteome</keyword>
<evidence type="ECO:0000313" key="2">
    <source>
        <dbReference type="Proteomes" id="UP001055811"/>
    </source>
</evidence>
<name>A0ACB9H5Q4_CICIN</name>
<reference evidence="1 2" key="2">
    <citation type="journal article" date="2022" name="Mol. Ecol. Resour.">
        <title>The genomes of chicory, endive, great burdock and yacon provide insights into Asteraceae paleo-polyploidization history and plant inulin production.</title>
        <authorList>
            <person name="Fan W."/>
            <person name="Wang S."/>
            <person name="Wang H."/>
            <person name="Wang A."/>
            <person name="Jiang F."/>
            <person name="Liu H."/>
            <person name="Zhao H."/>
            <person name="Xu D."/>
            <person name="Zhang Y."/>
        </authorList>
    </citation>
    <scope>NUCLEOTIDE SEQUENCE [LARGE SCALE GENOMIC DNA]</scope>
    <source>
        <strain evidence="2">cv. Punajuju</strain>
        <tissue evidence="1">Leaves</tissue>
    </source>
</reference>
<gene>
    <name evidence="1" type="ORF">L2E82_04565</name>
</gene>